<reference evidence="1 2" key="1">
    <citation type="submission" date="2024-10" db="EMBL/GenBank/DDBJ databases">
        <title>The Natural Products Discovery Center: Release of the First 8490 Sequenced Strains for Exploring Actinobacteria Biosynthetic Diversity.</title>
        <authorList>
            <person name="Kalkreuter E."/>
            <person name="Kautsar S.A."/>
            <person name="Yang D."/>
            <person name="Bader C.D."/>
            <person name="Teijaro C.N."/>
            <person name="Fluegel L."/>
            <person name="Davis C.M."/>
            <person name="Simpson J.R."/>
            <person name="Lauterbach L."/>
            <person name="Steele A.D."/>
            <person name="Gui C."/>
            <person name="Meng S."/>
            <person name="Li G."/>
            <person name="Viehrig K."/>
            <person name="Ye F."/>
            <person name="Su P."/>
            <person name="Kiefer A.F."/>
            <person name="Nichols A."/>
            <person name="Cepeda A.J."/>
            <person name="Yan W."/>
            <person name="Fan B."/>
            <person name="Jiang Y."/>
            <person name="Adhikari A."/>
            <person name="Zheng C.-J."/>
            <person name="Schuster L."/>
            <person name="Cowan T.M."/>
            <person name="Smanski M.J."/>
            <person name="Chevrette M.G."/>
            <person name="De Carvalho L.P.S."/>
            <person name="Shen B."/>
        </authorList>
    </citation>
    <scope>NUCLEOTIDE SEQUENCE [LARGE SCALE GENOMIC DNA]</scope>
    <source>
        <strain evidence="1 2">NPDC050545</strain>
    </source>
</reference>
<dbReference type="Proteomes" id="UP001612741">
    <property type="component" value="Unassembled WGS sequence"/>
</dbReference>
<protein>
    <submittedName>
        <fullName evidence="1">Uncharacterized protein</fullName>
    </submittedName>
</protein>
<dbReference type="RefSeq" id="WP_397079445.1">
    <property type="nucleotide sequence ID" value="NZ_JBITGY010000002.1"/>
</dbReference>
<dbReference type="EMBL" id="JBITGY010000002">
    <property type="protein sequence ID" value="MFI6496935.1"/>
    <property type="molecule type" value="Genomic_DNA"/>
</dbReference>
<sequence>MSPAPDTDEMLVRVRQLRTLAEEIEDELMKMRLADIPRYVPPR</sequence>
<organism evidence="1 2">
    <name type="scientific">Nonomuraea typhae</name>
    <dbReference type="NCBI Taxonomy" id="2603600"/>
    <lineage>
        <taxon>Bacteria</taxon>
        <taxon>Bacillati</taxon>
        <taxon>Actinomycetota</taxon>
        <taxon>Actinomycetes</taxon>
        <taxon>Streptosporangiales</taxon>
        <taxon>Streptosporangiaceae</taxon>
        <taxon>Nonomuraea</taxon>
    </lineage>
</organism>
<comment type="caution">
    <text evidence="1">The sequence shown here is derived from an EMBL/GenBank/DDBJ whole genome shotgun (WGS) entry which is preliminary data.</text>
</comment>
<evidence type="ECO:0000313" key="1">
    <source>
        <dbReference type="EMBL" id="MFI6496935.1"/>
    </source>
</evidence>
<proteinExistence type="predicted"/>
<keyword evidence="2" id="KW-1185">Reference proteome</keyword>
<gene>
    <name evidence="1" type="ORF">ACIBG2_06115</name>
</gene>
<accession>A0ABW7YM01</accession>
<name>A0ABW7YM01_9ACTN</name>
<evidence type="ECO:0000313" key="2">
    <source>
        <dbReference type="Proteomes" id="UP001612741"/>
    </source>
</evidence>